<evidence type="ECO:0000256" key="9">
    <source>
        <dbReference type="RuleBase" id="RU364024"/>
    </source>
</evidence>
<dbReference type="PANTHER" id="PTHR13152:SF0">
    <property type="entry name" value="GENERAL TRANSCRIPTION FACTOR IIH SUBUNIT 4"/>
    <property type="match status" value="1"/>
</dbReference>
<gene>
    <name evidence="12" type="ORF">D6C85_02721</name>
</gene>
<evidence type="ECO:0000256" key="7">
    <source>
        <dbReference type="ARBA" id="ARBA00023204"/>
    </source>
</evidence>
<dbReference type="GO" id="GO:0003690">
    <property type="term" value="F:double-stranded DNA binding"/>
    <property type="evidence" value="ECO:0007669"/>
    <property type="project" value="TreeGrafter"/>
</dbReference>
<evidence type="ECO:0000256" key="2">
    <source>
        <dbReference type="ARBA" id="ARBA00004123"/>
    </source>
</evidence>
<dbReference type="GO" id="GO:0001671">
    <property type="term" value="F:ATPase activator activity"/>
    <property type="evidence" value="ECO:0007669"/>
    <property type="project" value="InterPro"/>
</dbReference>
<evidence type="ECO:0000313" key="12">
    <source>
        <dbReference type="EMBL" id="THZ75691.1"/>
    </source>
</evidence>
<reference evidence="12 13" key="1">
    <citation type="submission" date="2018-10" db="EMBL/GenBank/DDBJ databases">
        <title>Fifty Aureobasidium pullulans genomes reveal a recombining polyextremotolerant generalist.</title>
        <authorList>
            <person name="Gostincar C."/>
            <person name="Turk M."/>
            <person name="Zajc J."/>
            <person name="Gunde-Cimerman N."/>
        </authorList>
    </citation>
    <scope>NUCLEOTIDE SEQUENCE [LARGE SCALE GENOMIC DNA]</scope>
    <source>
        <strain evidence="12 13">EXF-3519</strain>
    </source>
</reference>
<dbReference type="PANTHER" id="PTHR13152">
    <property type="entry name" value="TFIIH, POLYPEPTIDE 4"/>
    <property type="match status" value="1"/>
</dbReference>
<evidence type="ECO:0000256" key="4">
    <source>
        <dbReference type="ARBA" id="ARBA00022763"/>
    </source>
</evidence>
<evidence type="ECO:0000259" key="11">
    <source>
        <dbReference type="Pfam" id="PF18307"/>
    </source>
</evidence>
<protein>
    <recommendedName>
        <fullName evidence="9">RNA polymerase II transcription factor B subunit 2</fullName>
    </recommendedName>
</protein>
<proteinExistence type="inferred from homology"/>
<evidence type="ECO:0000256" key="1">
    <source>
        <dbReference type="ARBA" id="ARBA00002817"/>
    </source>
</evidence>
<comment type="similarity">
    <text evidence="3 9">Belongs to the TFB2 family.</text>
</comment>
<comment type="caution">
    <text evidence="12">The sequence shown here is derived from an EMBL/GenBank/DDBJ whole genome shotgun (WGS) entry which is preliminary data.</text>
</comment>
<dbReference type="GO" id="GO:0006289">
    <property type="term" value="P:nucleotide-excision repair"/>
    <property type="evidence" value="ECO:0007669"/>
    <property type="project" value="InterPro"/>
</dbReference>
<dbReference type="Gene3D" id="3.30.70.2610">
    <property type="match status" value="1"/>
</dbReference>
<dbReference type="Pfam" id="PF18307">
    <property type="entry name" value="Tfb2_C"/>
    <property type="match status" value="1"/>
</dbReference>
<sequence>MAPPKAIELHDTWGSSHSRPKETEGVKSPRRLIIMSVASQRALDYLEGQPGIIFNRLYQQPSTALAIFRRMLPHLAKNLVMAMLFMPIPLAATDLETWVKPDNDSVRARDQSLNILLRLKVLEEIRNDQHKTAYQLNKAFRKSLRLALTGGGDHRSFGVPSSTADKNEVTIDFLDTFARQQWESILYYVVGSAGQGLGGAVNITAGTKELLTGGGFVVLRGRNAHITRDGFSFLLQETNAQIWTLLIEYLKLSERLQMDAVDVLSFLFTLGSLELGVSYTTENLTPTQLQMLDDLSDFGVVYRRSPDSPRYYPTRLATTLTSDLPALLNTSLSTSSIGVTPTAGNMAAPQETEKGYIIVETNYRLYAYTSSPLNISILSLFANLKTRFPNMLTATLTKSSIQTAIAAGITADQIITYLTTHAHPILRKSTPILPPTVVDQVRLWQLENERMKATPGYLIRDVGTQEEYLKAVSHADTIGVLTWQNDAKGIFFVTKFDQMQQYFKAVARRRRDDDPPQG</sequence>
<feature type="region of interest" description="Disordered" evidence="10">
    <location>
        <begin position="1"/>
        <end position="26"/>
    </location>
</feature>
<accession>A0A4S9XBB4</accession>
<dbReference type="NCBIfam" id="TIGR00625">
    <property type="entry name" value="tfb2"/>
    <property type="match status" value="1"/>
</dbReference>
<feature type="domain" description="Transcription factor Tfb2 C-terminal" evidence="11">
    <location>
        <begin position="439"/>
        <end position="504"/>
    </location>
</feature>
<evidence type="ECO:0000256" key="3">
    <source>
        <dbReference type="ARBA" id="ARBA00007132"/>
    </source>
</evidence>
<name>A0A4S9XBB4_AURPU</name>
<dbReference type="GO" id="GO:0005675">
    <property type="term" value="C:transcription factor TFIIH holo complex"/>
    <property type="evidence" value="ECO:0007669"/>
    <property type="project" value="TreeGrafter"/>
</dbReference>
<dbReference type="InterPro" id="IPR040662">
    <property type="entry name" value="Tfb2_C"/>
</dbReference>
<evidence type="ECO:0000256" key="5">
    <source>
        <dbReference type="ARBA" id="ARBA00023015"/>
    </source>
</evidence>
<comment type="function">
    <text evidence="1">Component of the general transcription and DNA repair factor IIH (TFIIH) core complex, which is involved in general and transcription-coupled nucleotide excision repair (NER) of damaged DNA and, when complexed to TFIIK, in RNA transcription by RNA polymerase II. In NER, TFIIH acts by opening DNA around the lesion to allow the excision of the damaged oligonucleotide and its replacement by a new DNA fragment. In transcription, TFIIH has an essential role in transcription initiation. When the pre-initiation complex (PIC) has been established, TFIIH is required for promoter opening and promoter escape. Phosphorylation of the C-terminal tail (CTD) of the largest subunit of RNA polymerase II by the kinase module TFIIK controls the initiation of transcription.</text>
</comment>
<dbReference type="Pfam" id="PF03849">
    <property type="entry name" value="Tfb2"/>
    <property type="match status" value="1"/>
</dbReference>
<comment type="function">
    <text evidence="9">Component of the general transcription and DNA repair factor IIH (TFIIH) core complex which is involved in general and transcription-coupled nucleotide excision repair (NER) of damaged DNA.</text>
</comment>
<organism evidence="12 13">
    <name type="scientific">Aureobasidium pullulans</name>
    <name type="common">Black yeast</name>
    <name type="synonym">Pullularia pullulans</name>
    <dbReference type="NCBI Taxonomy" id="5580"/>
    <lineage>
        <taxon>Eukaryota</taxon>
        <taxon>Fungi</taxon>
        <taxon>Dikarya</taxon>
        <taxon>Ascomycota</taxon>
        <taxon>Pezizomycotina</taxon>
        <taxon>Dothideomycetes</taxon>
        <taxon>Dothideomycetidae</taxon>
        <taxon>Dothideales</taxon>
        <taxon>Saccotheciaceae</taxon>
        <taxon>Aureobasidium</taxon>
    </lineage>
</organism>
<dbReference type="GO" id="GO:0000439">
    <property type="term" value="C:transcription factor TFIIH core complex"/>
    <property type="evidence" value="ECO:0007669"/>
    <property type="project" value="InterPro"/>
</dbReference>
<evidence type="ECO:0000256" key="10">
    <source>
        <dbReference type="SAM" id="MobiDB-lite"/>
    </source>
</evidence>
<keyword evidence="6 9" id="KW-0804">Transcription</keyword>
<keyword evidence="4 9" id="KW-0227">DNA damage</keyword>
<dbReference type="InterPro" id="IPR004598">
    <property type="entry name" value="TFIIH_p52/Tfb2"/>
</dbReference>
<keyword evidence="7 9" id="KW-0234">DNA repair</keyword>
<dbReference type="EMBL" id="QZBS01000052">
    <property type="protein sequence ID" value="THZ75691.1"/>
    <property type="molecule type" value="Genomic_DNA"/>
</dbReference>
<evidence type="ECO:0000313" key="13">
    <source>
        <dbReference type="Proteomes" id="UP000309734"/>
    </source>
</evidence>
<keyword evidence="5 9" id="KW-0805">Transcription regulation</keyword>
<comment type="subcellular location">
    <subcellularLocation>
        <location evidence="2 9">Nucleus</location>
    </subcellularLocation>
</comment>
<evidence type="ECO:0000256" key="6">
    <source>
        <dbReference type="ARBA" id="ARBA00023163"/>
    </source>
</evidence>
<dbReference type="AlphaFoldDB" id="A0A4S9XBB4"/>
<dbReference type="Proteomes" id="UP000309734">
    <property type="component" value="Unassembled WGS sequence"/>
</dbReference>
<evidence type="ECO:0000256" key="8">
    <source>
        <dbReference type="ARBA" id="ARBA00023242"/>
    </source>
</evidence>
<keyword evidence="8 9" id="KW-0539">Nucleus</keyword>